<keyword evidence="4" id="KW-1185">Reference proteome</keyword>
<feature type="region of interest" description="Disordered" evidence="1">
    <location>
        <begin position="457"/>
        <end position="496"/>
    </location>
</feature>
<organism evidence="3 4">
    <name type="scientific">Penicillium angulare</name>
    <dbReference type="NCBI Taxonomy" id="116970"/>
    <lineage>
        <taxon>Eukaryota</taxon>
        <taxon>Fungi</taxon>
        <taxon>Dikarya</taxon>
        <taxon>Ascomycota</taxon>
        <taxon>Pezizomycotina</taxon>
        <taxon>Eurotiomycetes</taxon>
        <taxon>Eurotiomycetidae</taxon>
        <taxon>Eurotiales</taxon>
        <taxon>Aspergillaceae</taxon>
        <taxon>Penicillium</taxon>
    </lineage>
</organism>
<dbReference type="AlphaFoldDB" id="A0A9W9ETQ9"/>
<evidence type="ECO:0000313" key="3">
    <source>
        <dbReference type="EMBL" id="KAJ5087701.1"/>
    </source>
</evidence>
<comment type="caution">
    <text evidence="3">The sequence shown here is derived from an EMBL/GenBank/DDBJ whole genome shotgun (WGS) entry which is preliminary data.</text>
</comment>
<dbReference type="PROSITE" id="PS50181">
    <property type="entry name" value="FBOX"/>
    <property type="match status" value="1"/>
</dbReference>
<evidence type="ECO:0000259" key="2">
    <source>
        <dbReference type="PROSITE" id="PS50181"/>
    </source>
</evidence>
<protein>
    <recommendedName>
        <fullName evidence="2">F-box domain-containing protein</fullName>
    </recommendedName>
</protein>
<dbReference type="EMBL" id="JAPQKH010000007">
    <property type="protein sequence ID" value="KAJ5087701.1"/>
    <property type="molecule type" value="Genomic_DNA"/>
</dbReference>
<reference evidence="3" key="1">
    <citation type="submission" date="2022-11" db="EMBL/GenBank/DDBJ databases">
        <authorList>
            <person name="Petersen C."/>
        </authorList>
    </citation>
    <scope>NUCLEOTIDE SEQUENCE</scope>
    <source>
        <strain evidence="3">IBT 30069</strain>
    </source>
</reference>
<dbReference type="OrthoDB" id="5279008at2759"/>
<name>A0A9W9ETQ9_9EURO</name>
<feature type="region of interest" description="Disordered" evidence="1">
    <location>
        <begin position="355"/>
        <end position="377"/>
    </location>
</feature>
<evidence type="ECO:0000256" key="1">
    <source>
        <dbReference type="SAM" id="MobiDB-lite"/>
    </source>
</evidence>
<dbReference type="InterPro" id="IPR001810">
    <property type="entry name" value="F-box_dom"/>
</dbReference>
<dbReference type="Proteomes" id="UP001149165">
    <property type="component" value="Unassembled WGS sequence"/>
</dbReference>
<reference evidence="3" key="2">
    <citation type="journal article" date="2023" name="IMA Fungus">
        <title>Comparative genomic study of the Penicillium genus elucidates a diverse pangenome and 15 lateral gene transfer events.</title>
        <authorList>
            <person name="Petersen C."/>
            <person name="Sorensen T."/>
            <person name="Nielsen M.R."/>
            <person name="Sondergaard T.E."/>
            <person name="Sorensen J.L."/>
            <person name="Fitzpatrick D.A."/>
            <person name="Frisvad J.C."/>
            <person name="Nielsen K.L."/>
        </authorList>
    </citation>
    <scope>NUCLEOTIDE SEQUENCE</scope>
    <source>
        <strain evidence="3">IBT 30069</strain>
    </source>
</reference>
<feature type="compositionally biased region" description="Low complexity" evidence="1">
    <location>
        <begin position="362"/>
        <end position="374"/>
    </location>
</feature>
<feature type="domain" description="F-box" evidence="2">
    <location>
        <begin position="1"/>
        <end position="49"/>
    </location>
</feature>
<proteinExistence type="predicted"/>
<sequence length="620" mass="69627">MSILSLPVKLVSKICNHLDLREWSDLRLSCRVLYERSLDDFAETYYKRIRFIVTSESLHELEELSKSNGLREHVQELWMIPTVFGGTPSFMGMVSISSKSCQQVRGDELKARHAVCEAMVADSSNLLESETFSIRLRKCLDRFQKLQSVGLTHYKTEFLLDPRQKTVPFLGRQQMMSRIDFRFDIYSLQSITHTDKDSEIREKNSLALSKLVLALCGSSCRPRKLHTCSPDLCGDIGPTIALTEEQYDLLRSALKDIDELHLCIDLHEPTWLKLLTNVSPQLKKLTLSQDHIPAHSAKSYAGNMFHEVNFTRLRELHIHDLRTSFHSLKSLLIGVNKTLAILTLETVIIRSEKLKAPDSDHSSSQYSEYSGPQENESSIPLMPGAIDPVSSPFPQTSSGFHPTSPPYQPRSICSIPPSPYPPTVPANTTPFLRPTSPSFIPPSPSFTPTVPSYTPTLPLYTPTGFHPPPLSSSETTPAESALTPPQHSLSDESSEPISEQYPCVGWQSIYHPYIPQFEISGNVRAVGSSSMTGHFQPTTTCISSLLDLFQNNLCLQRLALEDIVCDNTYYCFKKANEIKPTPYVEFDIRSGDIPYSEWISHLRPVASNPGVNLRERADQG</sequence>
<accession>A0A9W9ETQ9</accession>
<feature type="compositionally biased region" description="Polar residues" evidence="1">
    <location>
        <begin position="471"/>
        <end position="488"/>
    </location>
</feature>
<evidence type="ECO:0000313" key="4">
    <source>
        <dbReference type="Proteomes" id="UP001149165"/>
    </source>
</evidence>
<gene>
    <name evidence="3" type="ORF">N7456_011317</name>
</gene>